<dbReference type="SUPFAM" id="SSF52540">
    <property type="entry name" value="P-loop containing nucleoside triphosphate hydrolases"/>
    <property type="match status" value="1"/>
</dbReference>
<sequence>CSTRVESLPKPPPLSSYEAQIMLQKMCIQIGIPLKQPPMQQKSTSSLHSSVAMADGFISHVVNPAKSALTPKYGISSEAANYKGLNEVVVHCSSDFVTTSKKACMRIRRVRLLGLEGAGKTSLYCALLGRARETTNFKYEGILPDTDYQESVAGGISIIDSAGVNLQDLPGEVTRLKQELSFGAGQLNKRIDLIVLVHNLAHKIPFLHHTLNKTNPCPAATHSRPALLWLMDEVAAAGIPWVLAITNKYAVSADRRMSAANAVMEIYQVPSNISVVLNSRSYVVHGTGTESSAFSSSEINSKEHTGNNKIQGAAQWLISAPMNLVQMPFRKKEVILRVEGVNTLRKIIHQVLKSHEDHAFQ</sequence>
<gene>
    <name evidence="1" type="ORF">KI387_003890</name>
</gene>
<comment type="caution">
    <text evidence="1">The sequence shown here is derived from an EMBL/GenBank/DDBJ whole genome shotgun (WGS) entry which is preliminary data.</text>
</comment>
<dbReference type="AlphaFoldDB" id="A0AA38GZX8"/>
<dbReference type="Proteomes" id="UP000824469">
    <property type="component" value="Unassembled WGS sequence"/>
</dbReference>
<dbReference type="InterPro" id="IPR027417">
    <property type="entry name" value="P-loop_NTPase"/>
</dbReference>
<dbReference type="PANTHER" id="PTHR47523">
    <property type="entry name" value="F21O3.11 PROTEIN"/>
    <property type="match status" value="1"/>
</dbReference>
<organism evidence="1 2">
    <name type="scientific">Taxus chinensis</name>
    <name type="common">Chinese yew</name>
    <name type="synonym">Taxus wallichiana var. chinensis</name>
    <dbReference type="NCBI Taxonomy" id="29808"/>
    <lineage>
        <taxon>Eukaryota</taxon>
        <taxon>Viridiplantae</taxon>
        <taxon>Streptophyta</taxon>
        <taxon>Embryophyta</taxon>
        <taxon>Tracheophyta</taxon>
        <taxon>Spermatophyta</taxon>
        <taxon>Pinopsida</taxon>
        <taxon>Pinidae</taxon>
        <taxon>Conifers II</taxon>
        <taxon>Cupressales</taxon>
        <taxon>Taxaceae</taxon>
        <taxon>Taxus</taxon>
    </lineage>
</organism>
<reference evidence="1 2" key="1">
    <citation type="journal article" date="2021" name="Nat. Plants">
        <title>The Taxus genome provides insights into paclitaxel biosynthesis.</title>
        <authorList>
            <person name="Xiong X."/>
            <person name="Gou J."/>
            <person name="Liao Q."/>
            <person name="Li Y."/>
            <person name="Zhou Q."/>
            <person name="Bi G."/>
            <person name="Li C."/>
            <person name="Du R."/>
            <person name="Wang X."/>
            <person name="Sun T."/>
            <person name="Guo L."/>
            <person name="Liang H."/>
            <person name="Lu P."/>
            <person name="Wu Y."/>
            <person name="Zhang Z."/>
            <person name="Ro D.K."/>
            <person name="Shang Y."/>
            <person name="Huang S."/>
            <person name="Yan J."/>
        </authorList>
    </citation>
    <scope>NUCLEOTIDE SEQUENCE [LARGE SCALE GENOMIC DNA]</scope>
    <source>
        <strain evidence="1">Ta-2019</strain>
    </source>
</reference>
<feature type="non-terminal residue" evidence="1">
    <location>
        <position position="1"/>
    </location>
</feature>
<dbReference type="PANTHER" id="PTHR47523:SF1">
    <property type="entry name" value="F21O3.11 PROTEIN"/>
    <property type="match status" value="1"/>
</dbReference>
<proteinExistence type="predicted"/>
<evidence type="ECO:0000313" key="2">
    <source>
        <dbReference type="Proteomes" id="UP000824469"/>
    </source>
</evidence>
<keyword evidence="2" id="KW-1185">Reference proteome</keyword>
<accession>A0AA38GZX8</accession>
<dbReference type="OMA" id="WHEAHTT"/>
<name>A0AA38GZX8_TAXCH</name>
<protein>
    <submittedName>
        <fullName evidence="1">Uncharacterized protein</fullName>
    </submittedName>
</protein>
<feature type="non-terminal residue" evidence="1">
    <location>
        <position position="361"/>
    </location>
</feature>
<dbReference type="Gene3D" id="3.40.50.300">
    <property type="entry name" value="P-loop containing nucleotide triphosphate hydrolases"/>
    <property type="match status" value="1"/>
</dbReference>
<dbReference type="EMBL" id="JAHRHJ020000001">
    <property type="protein sequence ID" value="KAH9331782.1"/>
    <property type="molecule type" value="Genomic_DNA"/>
</dbReference>
<evidence type="ECO:0000313" key="1">
    <source>
        <dbReference type="EMBL" id="KAH9331782.1"/>
    </source>
</evidence>